<dbReference type="OrthoDB" id="40443at2157"/>
<dbReference type="HOGENOM" id="CLU_2419886_0_0_2"/>
<sequence length="91" mass="10342">MTKVLVVHEWDDTQKDTVTKFFNQLVDMAKGKKLPKGFKLEKIQVDDANKTAVCEWEVPSVQDLANVAGQMGITWKVKLLAPSVKYEHKLL</sequence>
<dbReference type="AlphaFoldDB" id="H2C3Z8"/>
<evidence type="ECO:0000313" key="1">
    <source>
        <dbReference type="EMBL" id="EHP69741.1"/>
    </source>
</evidence>
<dbReference type="eggNOG" id="arCOG05360">
    <property type="taxonomic scope" value="Archaea"/>
</dbReference>
<dbReference type="STRING" id="671065.MetMK1DRAFT_00002430"/>
<name>H2C3Z8_9CREN</name>
<dbReference type="RefSeq" id="WP_009069813.1">
    <property type="nucleotide sequence ID" value="NZ_JH597761.1"/>
</dbReference>
<dbReference type="EMBL" id="JH597761">
    <property type="protein sequence ID" value="EHP69741.1"/>
    <property type="molecule type" value="Genomic_DNA"/>
</dbReference>
<accession>H2C3Z8</accession>
<dbReference type="Proteomes" id="UP000003980">
    <property type="component" value="Unassembled WGS sequence"/>
</dbReference>
<organism evidence="1 2">
    <name type="scientific">Metallosphaera yellowstonensis MK1</name>
    <dbReference type="NCBI Taxonomy" id="671065"/>
    <lineage>
        <taxon>Archaea</taxon>
        <taxon>Thermoproteota</taxon>
        <taxon>Thermoprotei</taxon>
        <taxon>Sulfolobales</taxon>
        <taxon>Sulfolobaceae</taxon>
        <taxon>Metallosphaera</taxon>
    </lineage>
</organism>
<evidence type="ECO:0000313" key="2">
    <source>
        <dbReference type="Proteomes" id="UP000003980"/>
    </source>
</evidence>
<protein>
    <submittedName>
        <fullName evidence="1">Uncharacterized protein</fullName>
    </submittedName>
</protein>
<proteinExistence type="predicted"/>
<gene>
    <name evidence="1" type="ORF">MetMK1DRAFT_00002430</name>
</gene>
<keyword evidence="2" id="KW-1185">Reference proteome</keyword>
<reference evidence="1 2" key="1">
    <citation type="submission" date="2012-01" db="EMBL/GenBank/DDBJ databases">
        <title>Improved High-Quality Draft sequence of Metallosphaera yellowstonensis MK1.</title>
        <authorList>
            <consortium name="US DOE Joint Genome Institute"/>
            <person name="Lucas S."/>
            <person name="Han J."/>
            <person name="Cheng J.-F."/>
            <person name="Goodwin L."/>
            <person name="Pitluck S."/>
            <person name="Peters L."/>
            <person name="Teshima H."/>
            <person name="Detter J.C."/>
            <person name="Han C."/>
            <person name="Tapia R."/>
            <person name="Land M."/>
            <person name="Hauser L."/>
            <person name="Kyrpides N."/>
            <person name="Kozubal M."/>
            <person name="Macur R.E."/>
            <person name="Jay Z."/>
            <person name="Inskeep W."/>
            <person name="Woyke T."/>
        </authorList>
    </citation>
    <scope>NUCLEOTIDE SEQUENCE [LARGE SCALE GENOMIC DNA]</scope>
    <source>
        <strain evidence="1 2">MK1</strain>
    </source>
</reference>